<feature type="region of interest" description="Disordered" evidence="5">
    <location>
        <begin position="695"/>
        <end position="736"/>
    </location>
</feature>
<dbReference type="GO" id="GO:0004386">
    <property type="term" value="F:helicase activity"/>
    <property type="evidence" value="ECO:0007669"/>
    <property type="project" value="UniProtKB-KW"/>
</dbReference>
<evidence type="ECO:0000313" key="7">
    <source>
        <dbReference type="EMBL" id="OEH78458.1"/>
    </source>
</evidence>
<reference evidence="7 8" key="1">
    <citation type="journal article" date="2016" name="BMC Genomics">
        <title>Comparative genomics reveals Cyclospora cayetanensis possesses coccidia-like metabolism and invasion components but unique surface antigens.</title>
        <authorList>
            <person name="Liu S."/>
            <person name="Wang L."/>
            <person name="Zheng H."/>
            <person name="Xu Z."/>
            <person name="Roellig D.M."/>
            <person name="Li N."/>
            <person name="Frace M.A."/>
            <person name="Tang K."/>
            <person name="Arrowood M.J."/>
            <person name="Moss D.M."/>
            <person name="Zhang L."/>
            <person name="Feng Y."/>
            <person name="Xiao L."/>
        </authorList>
    </citation>
    <scope>NUCLEOTIDE SEQUENCE [LARGE SCALE GENOMIC DNA]</scope>
    <source>
        <strain evidence="7 8">CHN_HEN01</strain>
    </source>
</reference>
<dbReference type="GO" id="GO:0005524">
    <property type="term" value="F:ATP binding"/>
    <property type="evidence" value="ECO:0007669"/>
    <property type="project" value="UniProtKB-KW"/>
</dbReference>
<dbReference type="PANTHER" id="PTHR47961:SF6">
    <property type="entry name" value="DNA-DIRECTED DNA POLYMERASE"/>
    <property type="match status" value="1"/>
</dbReference>
<dbReference type="VEuPathDB" id="ToxoDB:cyc_00452"/>
<accession>A0A1D3D4V2</accession>
<proteinExistence type="predicted"/>
<feature type="compositionally biased region" description="Basic and acidic residues" evidence="5">
    <location>
        <begin position="528"/>
        <end position="544"/>
    </location>
</feature>
<keyword evidence="8" id="KW-1185">Reference proteome</keyword>
<gene>
    <name evidence="7" type="ORF">cyc_00452</name>
</gene>
<keyword evidence="4" id="KW-0067">ATP-binding</keyword>
<keyword evidence="3" id="KW-0347">Helicase</keyword>
<feature type="signal peptide" evidence="6">
    <location>
        <begin position="1"/>
        <end position="19"/>
    </location>
</feature>
<evidence type="ECO:0000256" key="2">
    <source>
        <dbReference type="ARBA" id="ARBA00022801"/>
    </source>
</evidence>
<comment type="caution">
    <text evidence="7">The sequence shown here is derived from an EMBL/GenBank/DDBJ whole genome shotgun (WGS) entry which is preliminary data.</text>
</comment>
<feature type="region of interest" description="Disordered" evidence="5">
    <location>
        <begin position="400"/>
        <end position="453"/>
    </location>
</feature>
<feature type="compositionally biased region" description="Basic and acidic residues" evidence="5">
    <location>
        <begin position="444"/>
        <end position="453"/>
    </location>
</feature>
<keyword evidence="2" id="KW-0378">Hydrolase</keyword>
<feature type="chain" id="PRO_5008914160" evidence="6">
    <location>
        <begin position="20"/>
        <end position="1673"/>
    </location>
</feature>
<dbReference type="Gene3D" id="3.40.50.300">
    <property type="entry name" value="P-loop containing nucleotide triphosphate hydrolases"/>
    <property type="match status" value="1"/>
</dbReference>
<sequence>MRVLWCLVLQVCFSRESCAAMMSVSSVLFDSPHVGSGFLDAAHYKQMAGRAGRMQDKSRLQSQQQQKGGRAIVLCKASEVERVKELLLQGPPSVQSALGGERQGLQRLILGALSCSSGALRCSGSNTELALLACCTFLVLQHRLRLEAQVETSRAAPERRDHQLSEIVQREIVQAVAVLLRLGLVRFAAGHYEATAKGRAIASVALSPEDGAAACACVAAASSRLALHDDIPLVYLVAPTLPLPQGAAEGKGGETAAAGAALTADDLRHLERTLLRMQPSERLALDHMGVGLQQLREFMLLPRPTYASSSLPSVDGISLPIARMLRQYLNVRTPQQLAAVPPQKLLRVLAVHLRCSTLQHIVLHANQAAADLTRKIRKGLRKYCRRRATKPQEALQLLEQQQAQHAQRHQQLRQQQVPPQLQRAHACMREQPRGQQQQQFQRVEQQEGKCNERQRQHFSGIPEDFQLQQVKLQSHFHSAQHQQQNSLVVTQPVQREKQEMPWENAAQDTCISLASVGPPKSGILVPPEHQDKPAQQHQRKEQQQQRRKRLAEAMAYPERHKAATDKQSQAQNKHFQSLRRLPWPSLWSLCSTAVLEGPLGEIPRKNAAADPRGAGSPVRAEAPSSPVVAAAFEAATGSIRTQYESDSLCISIDEALLEFQDCSDGRTAERLGAALRRSLVFAACVIWSEPEAAPAKGAAAAPAGRRRDRRQAGGRCSSVESCSSGVTETSSSSCSCEEAMPYGSPAARSRQLEAAAKDVSPERSEAQAAVSVEALASAEAAPVALLLVSPRDGCFFVPLQQSAGASRDTSDECRRSRLPHAVESWLGERRHCLVVADAAEWEGLPRLLGCLRSSNVKLMDPKLPHAMLLQRGKLHTHAAASRAAECTDGMYEALESTDPHAMAATAAATAPVAASAAASADLDGGDGGSAAADNNTLPFSIQDWCSLYKLRVMGEHLEDRGLLEAYRNLECPLSLPLLRMQQQGFPLLLHPLQQLLNRGAHCLRLLQEATVRLLGRPFVISDCQALRNVLLQTPDVMQVLLADACASSSGSENRVSLSSVPNVLPTREIPSLLRRMQSQHPLLWVLCCYRTLQPLQHAIAAVAAAAASPVAASITMRLRGIRISGNAGFAAPADTAAHSLRHHPLCSASEHPEPQKPQQECSSTNRGLFPRIYMCHVTSAMRGWEVSLRLPGAVHHAVSGVTEAARTRHILNSMQQQTLHEELLLLQHRLQQPTLENAARRSKPSTDTILQLLLHRGEQQYHHQQPQGKQPPLPEGLSETCLDVYIHPTALQHFMSSRQCSSATGTCGSQSGKLLWIFRGGQRGSAPQSECEYQHLGAGGTSISWMAAVQLYPAQIETAETRLIPAATDGARTLLLPASLLFRMEAPFRVEGWMSGIQQQQQQEQLAALPPVGLLDVRSVVGSAEGFVLVAVELQHIELRVVAHLSGYAPLVNLLLQSSKRPETIAPDGGVVEKSAAATAATDVLDKLNVELLRLLKRGTGECVLCELYEQQNGLQEGHLQLLAHALRAWISRCEGSGRASTLFGAPFSTEEPRWQWQSVKASSIEVTKAALLAVCNSLLDAQDRHKLLQKQEQLLEAQGEHSCCRSLSRETPACLPLLLLRDGFLVEATADGLEAVLDWLHEVVQSSLPQGPPLAVRFRWGRTWGDLEENAV</sequence>
<evidence type="ECO:0000256" key="1">
    <source>
        <dbReference type="ARBA" id="ARBA00022741"/>
    </source>
</evidence>
<evidence type="ECO:0000313" key="8">
    <source>
        <dbReference type="Proteomes" id="UP000095192"/>
    </source>
</evidence>
<dbReference type="InParanoid" id="A0A1D3D4V2"/>
<dbReference type="EMBL" id="JROU02000731">
    <property type="protein sequence ID" value="OEH78458.1"/>
    <property type="molecule type" value="Genomic_DNA"/>
</dbReference>
<keyword evidence="6" id="KW-0732">Signal</keyword>
<evidence type="ECO:0000256" key="3">
    <source>
        <dbReference type="ARBA" id="ARBA00022806"/>
    </source>
</evidence>
<protein>
    <submittedName>
        <fullName evidence="7">DNA polymerase</fullName>
    </submittedName>
</protein>
<keyword evidence="1" id="KW-0547">Nucleotide-binding</keyword>
<organism evidence="7 8">
    <name type="scientific">Cyclospora cayetanensis</name>
    <dbReference type="NCBI Taxonomy" id="88456"/>
    <lineage>
        <taxon>Eukaryota</taxon>
        <taxon>Sar</taxon>
        <taxon>Alveolata</taxon>
        <taxon>Apicomplexa</taxon>
        <taxon>Conoidasida</taxon>
        <taxon>Coccidia</taxon>
        <taxon>Eucoccidiorida</taxon>
        <taxon>Eimeriorina</taxon>
        <taxon>Eimeriidae</taxon>
        <taxon>Cyclospora</taxon>
    </lineage>
</organism>
<dbReference type="InterPro" id="IPR027417">
    <property type="entry name" value="P-loop_NTPase"/>
</dbReference>
<evidence type="ECO:0000256" key="5">
    <source>
        <dbReference type="SAM" id="MobiDB-lite"/>
    </source>
</evidence>
<feature type="compositionally biased region" description="Low complexity" evidence="5">
    <location>
        <begin position="433"/>
        <end position="443"/>
    </location>
</feature>
<dbReference type="VEuPathDB" id="ToxoDB:LOC113146919"/>
<dbReference type="GO" id="GO:0016787">
    <property type="term" value="F:hydrolase activity"/>
    <property type="evidence" value="ECO:0007669"/>
    <property type="project" value="UniProtKB-KW"/>
</dbReference>
<feature type="compositionally biased region" description="Low complexity" evidence="5">
    <location>
        <begin position="713"/>
        <end position="736"/>
    </location>
</feature>
<name>A0A1D3D4V2_9EIME</name>
<dbReference type="VEuPathDB" id="ToxoDB:LOC34617631"/>
<feature type="compositionally biased region" description="Low complexity" evidence="5">
    <location>
        <begin position="412"/>
        <end position="425"/>
    </location>
</feature>
<evidence type="ECO:0000256" key="4">
    <source>
        <dbReference type="ARBA" id="ARBA00022840"/>
    </source>
</evidence>
<dbReference type="PANTHER" id="PTHR47961">
    <property type="entry name" value="DNA POLYMERASE THETA, PUTATIVE (AFU_ORTHOLOGUE AFUA_1G05260)-RELATED"/>
    <property type="match status" value="1"/>
</dbReference>
<feature type="region of interest" description="Disordered" evidence="5">
    <location>
        <begin position="513"/>
        <end position="551"/>
    </location>
</feature>
<dbReference type="Proteomes" id="UP000095192">
    <property type="component" value="Unassembled WGS sequence"/>
</dbReference>
<dbReference type="InterPro" id="IPR050474">
    <property type="entry name" value="Hel308_SKI2-like"/>
</dbReference>
<evidence type="ECO:0000256" key="6">
    <source>
        <dbReference type="SAM" id="SignalP"/>
    </source>
</evidence>